<feature type="transmembrane region" description="Helical" evidence="7">
    <location>
        <begin position="231"/>
        <end position="252"/>
    </location>
</feature>
<dbReference type="PANTHER" id="PTHR30287:SF2">
    <property type="entry name" value="BLL1001 PROTEIN"/>
    <property type="match status" value="1"/>
</dbReference>
<evidence type="ECO:0000259" key="8">
    <source>
        <dbReference type="Pfam" id="PF02687"/>
    </source>
</evidence>
<protein>
    <submittedName>
        <fullName evidence="9">FtsX-like permease protein</fullName>
    </submittedName>
</protein>
<dbReference type="PANTHER" id="PTHR30287">
    <property type="entry name" value="MEMBRANE COMPONENT OF PREDICTED ABC SUPERFAMILY METABOLITE UPTAKE TRANSPORTER"/>
    <property type="match status" value="1"/>
</dbReference>
<feature type="domain" description="ABC3 transporter permease C-terminal" evidence="8">
    <location>
        <begin position="240"/>
        <end position="356"/>
    </location>
</feature>
<keyword evidence="4 7" id="KW-1133">Transmembrane helix</keyword>
<organism evidence="9 10">
    <name type="scientific">Haloplasma contractile SSD-17B</name>
    <dbReference type="NCBI Taxonomy" id="1033810"/>
    <lineage>
        <taxon>Bacteria</taxon>
        <taxon>Bacillati</taxon>
        <taxon>Mycoplasmatota</taxon>
        <taxon>Mollicutes</taxon>
        <taxon>Haloplasmatales</taxon>
        <taxon>Haloplasmataceae</taxon>
        <taxon>Haloplasma</taxon>
    </lineage>
</organism>
<comment type="subcellular location">
    <subcellularLocation>
        <location evidence="1">Cell membrane</location>
        <topology evidence="1">Multi-pass membrane protein</topology>
    </subcellularLocation>
</comment>
<evidence type="ECO:0000256" key="2">
    <source>
        <dbReference type="ARBA" id="ARBA00022475"/>
    </source>
</evidence>
<feature type="transmembrane region" description="Helical" evidence="7">
    <location>
        <begin position="21"/>
        <end position="45"/>
    </location>
</feature>
<dbReference type="InterPro" id="IPR003838">
    <property type="entry name" value="ABC3_permease_C"/>
</dbReference>
<evidence type="ECO:0000256" key="1">
    <source>
        <dbReference type="ARBA" id="ARBA00004651"/>
    </source>
</evidence>
<keyword evidence="2" id="KW-1003">Cell membrane</keyword>
<dbReference type="GO" id="GO:0005886">
    <property type="term" value="C:plasma membrane"/>
    <property type="evidence" value="ECO:0007669"/>
    <property type="project" value="UniProtKB-SubCell"/>
</dbReference>
<sequence>MKPLSLWNYIMISIKRVLPQIGILSIKIALFIFLCSIGFATAYGLNKDGTKLLDSYVSVAFKDHVTDTRKQMIIEEINQFNGVRESYNGTAITEGLGKLIIFNSFCWTFELEKEDVKIILKDLDGEIVEGRLPEHPEEMIISEELSRSLNKGVGDVVGFTEMLPNQYQISGIYSGNRNAYIGYHVPEEQIGHLFNVENRKIEDVYGELEKYENEIEILTFRDDIVHMIDNIFGLLKVVGIIILVITAIEITISVSNLNRVYFTERAGEFAVLQAVGYSEKFIRRRMMKEMMIITVTGLVFGIIIGQLSMVLFYYLYCYDKGIPYQIVEPTLIGFAILLTFVIYILSYIPVRKYIKNMDPVEVIQESNV</sequence>
<evidence type="ECO:0000313" key="10">
    <source>
        <dbReference type="Proteomes" id="UP000005707"/>
    </source>
</evidence>
<evidence type="ECO:0000256" key="5">
    <source>
        <dbReference type="ARBA" id="ARBA00023136"/>
    </source>
</evidence>
<dbReference type="InParanoid" id="F7PUC6"/>
<reference evidence="9 10" key="2">
    <citation type="journal article" date="2013" name="PLoS ONE">
        <title>INDIGO - INtegrated Data Warehouse of MIcrobial GenOmes with Examples from the Red Sea Extremophiles.</title>
        <authorList>
            <person name="Alam I."/>
            <person name="Antunes A."/>
            <person name="Kamau A.A."/>
            <person name="Ba Alawi W."/>
            <person name="Kalkatawi M."/>
            <person name="Stingl U."/>
            <person name="Bajic V.B."/>
        </authorList>
    </citation>
    <scope>NUCLEOTIDE SEQUENCE [LARGE SCALE GENOMIC DNA]</scope>
    <source>
        <strain evidence="9 10">SSD-17B</strain>
    </source>
</reference>
<feature type="coiled-coil region" evidence="6">
    <location>
        <begin position="194"/>
        <end position="221"/>
    </location>
</feature>
<dbReference type="InterPro" id="IPR038766">
    <property type="entry name" value="Membrane_comp_ABC_pdt"/>
</dbReference>
<evidence type="ECO:0000256" key="6">
    <source>
        <dbReference type="SAM" id="Coils"/>
    </source>
</evidence>
<evidence type="ECO:0000256" key="4">
    <source>
        <dbReference type="ARBA" id="ARBA00022989"/>
    </source>
</evidence>
<keyword evidence="6" id="KW-0175">Coiled coil</keyword>
<dbReference type="STRING" id="1033810.HLPCO_002169"/>
<gene>
    <name evidence="9" type="ORF">HLPCO_002169</name>
</gene>
<dbReference type="RefSeq" id="WP_008824446.1">
    <property type="nucleotide sequence ID" value="NZ_AFNU02000008.1"/>
</dbReference>
<proteinExistence type="predicted"/>
<keyword evidence="3 7" id="KW-0812">Transmembrane</keyword>
<evidence type="ECO:0000256" key="3">
    <source>
        <dbReference type="ARBA" id="ARBA00022692"/>
    </source>
</evidence>
<dbReference type="EMBL" id="AFNU02000008">
    <property type="protein sequence ID" value="ERJ11686.1"/>
    <property type="molecule type" value="Genomic_DNA"/>
</dbReference>
<dbReference type="AlphaFoldDB" id="F7PUC6"/>
<feature type="transmembrane region" description="Helical" evidence="7">
    <location>
        <begin position="290"/>
        <end position="316"/>
    </location>
</feature>
<name>F7PUC6_9MOLU</name>
<evidence type="ECO:0000313" key="9">
    <source>
        <dbReference type="EMBL" id="ERJ11686.1"/>
    </source>
</evidence>
<feature type="transmembrane region" description="Helical" evidence="7">
    <location>
        <begin position="331"/>
        <end position="350"/>
    </location>
</feature>
<dbReference type="Pfam" id="PF02687">
    <property type="entry name" value="FtsX"/>
    <property type="match status" value="1"/>
</dbReference>
<dbReference type="eggNOG" id="COG0577">
    <property type="taxonomic scope" value="Bacteria"/>
</dbReference>
<dbReference type="Proteomes" id="UP000005707">
    <property type="component" value="Unassembled WGS sequence"/>
</dbReference>
<dbReference type="OrthoDB" id="2011568at2"/>
<keyword evidence="5 7" id="KW-0472">Membrane</keyword>
<evidence type="ECO:0000256" key="7">
    <source>
        <dbReference type="SAM" id="Phobius"/>
    </source>
</evidence>
<accession>F7PUC6</accession>
<keyword evidence="10" id="KW-1185">Reference proteome</keyword>
<comment type="caution">
    <text evidence="9">The sequence shown here is derived from an EMBL/GenBank/DDBJ whole genome shotgun (WGS) entry which is preliminary data.</text>
</comment>
<reference evidence="9 10" key="1">
    <citation type="journal article" date="2011" name="J. Bacteriol.">
        <title>Genome sequence of Haloplasma contractile, an unusual contractile bacterium from a deep-sea anoxic brine lake.</title>
        <authorList>
            <person name="Antunes A."/>
            <person name="Alam I."/>
            <person name="El Dorry H."/>
            <person name="Siam R."/>
            <person name="Robertson A."/>
            <person name="Bajic V.B."/>
            <person name="Stingl U."/>
        </authorList>
    </citation>
    <scope>NUCLEOTIDE SEQUENCE [LARGE SCALE GENOMIC DNA]</scope>
    <source>
        <strain evidence="9 10">SSD-17B</strain>
    </source>
</reference>